<keyword evidence="1" id="KW-1133">Transmembrane helix</keyword>
<dbReference type="KEGG" id="mri:Mal4_33300"/>
<dbReference type="InterPro" id="IPR004891">
    <property type="entry name" value="Mercury-R_MerC"/>
</dbReference>
<evidence type="ECO:0000256" key="1">
    <source>
        <dbReference type="SAM" id="Phobius"/>
    </source>
</evidence>
<evidence type="ECO:0000313" key="2">
    <source>
        <dbReference type="EMBL" id="QDU38997.1"/>
    </source>
</evidence>
<dbReference type="Proteomes" id="UP000320496">
    <property type="component" value="Chromosome"/>
</dbReference>
<keyword evidence="3" id="KW-1185">Reference proteome</keyword>
<sequence length="138" mass="14377">MAISGLCLLHCLILPVAVVFVPELAALAPLHRLLGLMALLLALLTLLPAYDAHRNTAVLALTLLGASCLATSCMAVADCCSTVLAWCSGAIPASEVSLTAVIRYVVAPVGMLLLIASHAMNRSIGFQSPSGSRLRRRS</sequence>
<organism evidence="2 3">
    <name type="scientific">Maioricimonas rarisocia</name>
    <dbReference type="NCBI Taxonomy" id="2528026"/>
    <lineage>
        <taxon>Bacteria</taxon>
        <taxon>Pseudomonadati</taxon>
        <taxon>Planctomycetota</taxon>
        <taxon>Planctomycetia</taxon>
        <taxon>Planctomycetales</taxon>
        <taxon>Planctomycetaceae</taxon>
        <taxon>Maioricimonas</taxon>
    </lineage>
</organism>
<accession>A0A517Z936</accession>
<keyword evidence="1" id="KW-0472">Membrane</keyword>
<proteinExistence type="predicted"/>
<gene>
    <name evidence="2" type="ORF">Mal4_33300</name>
</gene>
<dbReference type="GO" id="GO:0016020">
    <property type="term" value="C:membrane"/>
    <property type="evidence" value="ECO:0007669"/>
    <property type="project" value="InterPro"/>
</dbReference>
<feature type="transmembrane region" description="Helical" evidence="1">
    <location>
        <begin position="29"/>
        <end position="50"/>
    </location>
</feature>
<name>A0A517Z936_9PLAN</name>
<protein>
    <submittedName>
        <fullName evidence="2">MerC mercury resistance protein</fullName>
    </submittedName>
</protein>
<keyword evidence="1" id="KW-0812">Transmembrane</keyword>
<dbReference type="Pfam" id="PF03203">
    <property type="entry name" value="MerC"/>
    <property type="match status" value="1"/>
</dbReference>
<dbReference type="GO" id="GO:0015097">
    <property type="term" value="F:mercury ion transmembrane transporter activity"/>
    <property type="evidence" value="ECO:0007669"/>
    <property type="project" value="InterPro"/>
</dbReference>
<dbReference type="EMBL" id="CP036275">
    <property type="protein sequence ID" value="QDU38997.1"/>
    <property type="molecule type" value="Genomic_DNA"/>
</dbReference>
<evidence type="ECO:0000313" key="3">
    <source>
        <dbReference type="Proteomes" id="UP000320496"/>
    </source>
</evidence>
<feature type="transmembrane region" description="Helical" evidence="1">
    <location>
        <begin position="97"/>
        <end position="116"/>
    </location>
</feature>
<feature type="transmembrane region" description="Helical" evidence="1">
    <location>
        <begin position="57"/>
        <end position="77"/>
    </location>
</feature>
<dbReference type="AlphaFoldDB" id="A0A517Z936"/>
<reference evidence="2 3" key="1">
    <citation type="submission" date="2019-02" db="EMBL/GenBank/DDBJ databases">
        <title>Deep-cultivation of Planctomycetes and their phenomic and genomic characterization uncovers novel biology.</title>
        <authorList>
            <person name="Wiegand S."/>
            <person name="Jogler M."/>
            <person name="Boedeker C."/>
            <person name="Pinto D."/>
            <person name="Vollmers J."/>
            <person name="Rivas-Marin E."/>
            <person name="Kohn T."/>
            <person name="Peeters S.H."/>
            <person name="Heuer A."/>
            <person name="Rast P."/>
            <person name="Oberbeckmann S."/>
            <person name="Bunk B."/>
            <person name="Jeske O."/>
            <person name="Meyerdierks A."/>
            <person name="Storesund J.E."/>
            <person name="Kallscheuer N."/>
            <person name="Luecker S."/>
            <person name="Lage O.M."/>
            <person name="Pohl T."/>
            <person name="Merkel B.J."/>
            <person name="Hornburger P."/>
            <person name="Mueller R.-W."/>
            <person name="Bruemmer F."/>
            <person name="Labrenz M."/>
            <person name="Spormann A.M."/>
            <person name="Op den Camp H."/>
            <person name="Overmann J."/>
            <person name="Amann R."/>
            <person name="Jetten M.S.M."/>
            <person name="Mascher T."/>
            <person name="Medema M.H."/>
            <person name="Devos D.P."/>
            <person name="Kaster A.-K."/>
            <person name="Ovreas L."/>
            <person name="Rohde M."/>
            <person name="Galperin M.Y."/>
            <person name="Jogler C."/>
        </authorList>
    </citation>
    <scope>NUCLEOTIDE SEQUENCE [LARGE SCALE GENOMIC DNA]</scope>
    <source>
        <strain evidence="2 3">Mal4</strain>
    </source>
</reference>